<gene>
    <name evidence="1" type="ORF">SAMN05216198_1519</name>
</gene>
<name>A0A1H1QMZ4_9GAMM</name>
<accession>A0A1H1QMZ4</accession>
<evidence type="ECO:0000313" key="2">
    <source>
        <dbReference type="Proteomes" id="UP000243426"/>
    </source>
</evidence>
<protein>
    <submittedName>
        <fullName evidence="1">Uncharacterized protein</fullName>
    </submittedName>
</protein>
<reference evidence="2" key="1">
    <citation type="submission" date="2016-10" db="EMBL/GenBank/DDBJ databases">
        <authorList>
            <person name="Varghese N."/>
            <person name="Submissions S."/>
        </authorList>
    </citation>
    <scope>NUCLEOTIDE SEQUENCE [LARGE SCALE GENOMIC DNA]</scope>
    <source>
        <strain evidence="2">2SM5</strain>
    </source>
</reference>
<organism evidence="1 2">
    <name type="scientific">Halopseudomonas litoralis</name>
    <dbReference type="NCBI Taxonomy" id="797277"/>
    <lineage>
        <taxon>Bacteria</taxon>
        <taxon>Pseudomonadati</taxon>
        <taxon>Pseudomonadota</taxon>
        <taxon>Gammaproteobacteria</taxon>
        <taxon>Pseudomonadales</taxon>
        <taxon>Pseudomonadaceae</taxon>
        <taxon>Halopseudomonas</taxon>
    </lineage>
</organism>
<sequence>MDKIVPRIDADKPSTLDPDVHCCEWTLYRDRERIRREFEEALSAHRETDGPYVGGLAEALEDLADVIPDIHDNMTRQSRDDVRKILMAARAALSAHREQQGGDA</sequence>
<dbReference type="AlphaFoldDB" id="A0A1H1QMZ4"/>
<dbReference type="STRING" id="797277.SAMN05216198_1519"/>
<keyword evidence="2" id="KW-1185">Reference proteome</keyword>
<dbReference type="EMBL" id="LT629748">
    <property type="protein sequence ID" value="SDS24289.1"/>
    <property type="molecule type" value="Genomic_DNA"/>
</dbReference>
<evidence type="ECO:0000313" key="1">
    <source>
        <dbReference type="EMBL" id="SDS24289.1"/>
    </source>
</evidence>
<dbReference type="Proteomes" id="UP000243426">
    <property type="component" value="Chromosome I"/>
</dbReference>
<proteinExistence type="predicted"/>